<organism evidence="1 2">
    <name type="scientific">Macrosiphum euphorbiae</name>
    <name type="common">potato aphid</name>
    <dbReference type="NCBI Taxonomy" id="13131"/>
    <lineage>
        <taxon>Eukaryota</taxon>
        <taxon>Metazoa</taxon>
        <taxon>Ecdysozoa</taxon>
        <taxon>Arthropoda</taxon>
        <taxon>Hexapoda</taxon>
        <taxon>Insecta</taxon>
        <taxon>Pterygota</taxon>
        <taxon>Neoptera</taxon>
        <taxon>Paraneoptera</taxon>
        <taxon>Hemiptera</taxon>
        <taxon>Sternorrhyncha</taxon>
        <taxon>Aphidomorpha</taxon>
        <taxon>Aphidoidea</taxon>
        <taxon>Aphididae</taxon>
        <taxon>Macrosiphini</taxon>
        <taxon>Macrosiphum</taxon>
    </lineage>
</organism>
<dbReference type="EMBL" id="CARXXK010000002">
    <property type="protein sequence ID" value="CAI6355099.1"/>
    <property type="molecule type" value="Genomic_DNA"/>
</dbReference>
<keyword evidence="2" id="KW-1185">Reference proteome</keyword>
<dbReference type="AlphaFoldDB" id="A0AAV0WGM5"/>
<evidence type="ECO:0000313" key="1">
    <source>
        <dbReference type="EMBL" id="CAI6355099.1"/>
    </source>
</evidence>
<name>A0AAV0WGM5_9HEMI</name>
<proteinExistence type="predicted"/>
<sequence length="82" mass="9261">MVVPGFIQSFIMTRRDPDDAFDVQTSIRRFQPYVHSRPILLSVPPSRRNLLLGKKTTNQLELGWRTSIALSSQGMNSAVTTN</sequence>
<protein>
    <submittedName>
        <fullName evidence="1">Uncharacterized protein</fullName>
    </submittedName>
</protein>
<evidence type="ECO:0000313" key="2">
    <source>
        <dbReference type="Proteomes" id="UP001160148"/>
    </source>
</evidence>
<dbReference type="Proteomes" id="UP001160148">
    <property type="component" value="Unassembled WGS sequence"/>
</dbReference>
<comment type="caution">
    <text evidence="1">The sequence shown here is derived from an EMBL/GenBank/DDBJ whole genome shotgun (WGS) entry which is preliminary data.</text>
</comment>
<accession>A0AAV0WGM5</accession>
<reference evidence="1 2" key="1">
    <citation type="submission" date="2023-01" db="EMBL/GenBank/DDBJ databases">
        <authorList>
            <person name="Whitehead M."/>
        </authorList>
    </citation>
    <scope>NUCLEOTIDE SEQUENCE [LARGE SCALE GENOMIC DNA]</scope>
</reference>
<gene>
    <name evidence="1" type="ORF">MEUPH1_LOCUS10993</name>
</gene>